<protein>
    <submittedName>
        <fullName evidence="1">Uncharacterized protein</fullName>
    </submittedName>
</protein>
<sequence>MNSLIAARRNSLLLWGTLEGGLLSYVLFRYRQARIRSGVMNPMPTLFKPTLPTRVFAMAH</sequence>
<name>A0ABR3J7F3_9AGAR</name>
<comment type="caution">
    <text evidence="1">The sequence shown here is derived from an EMBL/GenBank/DDBJ whole genome shotgun (WGS) entry which is preliminary data.</text>
</comment>
<accession>A0ABR3J7F3</accession>
<gene>
    <name evidence="1" type="ORF">HGRIS_008256</name>
</gene>
<dbReference type="EMBL" id="JASNQZ010000011">
    <property type="protein sequence ID" value="KAL0951574.1"/>
    <property type="molecule type" value="Genomic_DNA"/>
</dbReference>
<evidence type="ECO:0000313" key="2">
    <source>
        <dbReference type="Proteomes" id="UP001556367"/>
    </source>
</evidence>
<organism evidence="1 2">
    <name type="scientific">Hohenbuehelia grisea</name>
    <dbReference type="NCBI Taxonomy" id="104357"/>
    <lineage>
        <taxon>Eukaryota</taxon>
        <taxon>Fungi</taxon>
        <taxon>Dikarya</taxon>
        <taxon>Basidiomycota</taxon>
        <taxon>Agaricomycotina</taxon>
        <taxon>Agaricomycetes</taxon>
        <taxon>Agaricomycetidae</taxon>
        <taxon>Agaricales</taxon>
        <taxon>Pleurotineae</taxon>
        <taxon>Pleurotaceae</taxon>
        <taxon>Hohenbuehelia</taxon>
    </lineage>
</organism>
<dbReference type="Proteomes" id="UP001556367">
    <property type="component" value="Unassembled WGS sequence"/>
</dbReference>
<keyword evidence="2" id="KW-1185">Reference proteome</keyword>
<evidence type="ECO:0000313" key="1">
    <source>
        <dbReference type="EMBL" id="KAL0951574.1"/>
    </source>
</evidence>
<reference evidence="2" key="1">
    <citation type="submission" date="2024-06" db="EMBL/GenBank/DDBJ databases">
        <title>Multi-omics analyses provide insights into the biosynthesis of the anticancer antibiotic pleurotin in Hohenbuehelia grisea.</title>
        <authorList>
            <person name="Weaver J.A."/>
            <person name="Alberti F."/>
        </authorList>
    </citation>
    <scope>NUCLEOTIDE SEQUENCE [LARGE SCALE GENOMIC DNA]</scope>
    <source>
        <strain evidence="2">T-177</strain>
    </source>
</reference>
<proteinExistence type="predicted"/>